<evidence type="ECO:0000313" key="1">
    <source>
        <dbReference type="EMBL" id="GGI06055.1"/>
    </source>
</evidence>
<evidence type="ECO:0000313" key="2">
    <source>
        <dbReference type="Proteomes" id="UP000650511"/>
    </source>
</evidence>
<accession>A0A8J3A7U3</accession>
<name>A0A8J3A7U3_9ACTN</name>
<dbReference type="RefSeq" id="WP_165403824.1">
    <property type="nucleotide sequence ID" value="NZ_BMHA01000005.1"/>
</dbReference>
<reference evidence="1" key="2">
    <citation type="submission" date="2020-09" db="EMBL/GenBank/DDBJ databases">
        <authorList>
            <person name="Sun Q."/>
            <person name="Zhou Y."/>
        </authorList>
    </citation>
    <scope>NUCLEOTIDE SEQUENCE</scope>
    <source>
        <strain evidence="1">CGMCC 1.14988</strain>
    </source>
</reference>
<organism evidence="1 2">
    <name type="scientific">Egicoccus halophilus</name>
    <dbReference type="NCBI Taxonomy" id="1670830"/>
    <lineage>
        <taxon>Bacteria</taxon>
        <taxon>Bacillati</taxon>
        <taxon>Actinomycetota</taxon>
        <taxon>Nitriliruptoria</taxon>
        <taxon>Egicoccales</taxon>
        <taxon>Egicoccaceae</taxon>
        <taxon>Egicoccus</taxon>
    </lineage>
</organism>
<dbReference type="AlphaFoldDB" id="A0A8J3A7U3"/>
<sequence>MQASAAVPPMSTLLAGVDPSAQPVQIVRLVPTAVQELGVHAGQGNHLAVPGPLPP</sequence>
<protein>
    <submittedName>
        <fullName evidence="1">Uncharacterized protein</fullName>
    </submittedName>
</protein>
<proteinExistence type="predicted"/>
<dbReference type="EMBL" id="BMHA01000005">
    <property type="protein sequence ID" value="GGI06055.1"/>
    <property type="molecule type" value="Genomic_DNA"/>
</dbReference>
<reference evidence="1" key="1">
    <citation type="journal article" date="2014" name="Int. J. Syst. Evol. Microbiol.">
        <title>Complete genome sequence of Corynebacterium casei LMG S-19264T (=DSM 44701T), isolated from a smear-ripened cheese.</title>
        <authorList>
            <consortium name="US DOE Joint Genome Institute (JGI-PGF)"/>
            <person name="Walter F."/>
            <person name="Albersmeier A."/>
            <person name="Kalinowski J."/>
            <person name="Ruckert C."/>
        </authorList>
    </citation>
    <scope>NUCLEOTIDE SEQUENCE</scope>
    <source>
        <strain evidence="1">CGMCC 1.14988</strain>
    </source>
</reference>
<dbReference type="Proteomes" id="UP000650511">
    <property type="component" value="Unassembled WGS sequence"/>
</dbReference>
<keyword evidence="2" id="KW-1185">Reference proteome</keyword>
<comment type="caution">
    <text evidence="1">The sequence shown here is derived from an EMBL/GenBank/DDBJ whole genome shotgun (WGS) entry which is preliminary data.</text>
</comment>
<gene>
    <name evidence="1" type="ORF">GCM10011354_17190</name>
</gene>